<gene>
    <name evidence="9" type="ORF">J2S59_002052</name>
</gene>
<feature type="domain" description="GtrA/DPMS transmembrane" evidence="8">
    <location>
        <begin position="14"/>
        <end position="143"/>
    </location>
</feature>
<evidence type="ECO:0000259" key="8">
    <source>
        <dbReference type="Pfam" id="PF04138"/>
    </source>
</evidence>
<accession>A0ABT9NPF3</accession>
<reference evidence="9 10" key="1">
    <citation type="submission" date="2023-07" db="EMBL/GenBank/DDBJ databases">
        <title>Sequencing the genomes of 1000 actinobacteria strains.</title>
        <authorList>
            <person name="Klenk H.-P."/>
        </authorList>
    </citation>
    <scope>NUCLEOTIDE SEQUENCE [LARGE SCALE GENOMIC DNA]</scope>
    <source>
        <strain evidence="9 10">GD13</strain>
    </source>
</reference>
<feature type="transmembrane region" description="Helical" evidence="7">
    <location>
        <begin position="50"/>
        <end position="72"/>
    </location>
</feature>
<evidence type="ECO:0000256" key="5">
    <source>
        <dbReference type="ARBA" id="ARBA00023136"/>
    </source>
</evidence>
<comment type="similarity">
    <text evidence="2">Belongs to the GtrA family.</text>
</comment>
<keyword evidence="5 7" id="KW-0472">Membrane</keyword>
<dbReference type="PANTHER" id="PTHR38459">
    <property type="entry name" value="PROPHAGE BACTOPRENOL-LINKED GLUCOSE TRANSLOCASE HOMOLOG"/>
    <property type="match status" value="1"/>
</dbReference>
<dbReference type="InterPro" id="IPR007267">
    <property type="entry name" value="GtrA_DPMS_TM"/>
</dbReference>
<organism evidence="9 10">
    <name type="scientific">Nocardioides massiliensis</name>
    <dbReference type="NCBI Taxonomy" id="1325935"/>
    <lineage>
        <taxon>Bacteria</taxon>
        <taxon>Bacillati</taxon>
        <taxon>Actinomycetota</taxon>
        <taxon>Actinomycetes</taxon>
        <taxon>Propionibacteriales</taxon>
        <taxon>Nocardioidaceae</taxon>
        <taxon>Nocardioides</taxon>
    </lineage>
</organism>
<feature type="compositionally biased region" description="Polar residues" evidence="6">
    <location>
        <begin position="181"/>
        <end position="192"/>
    </location>
</feature>
<comment type="caution">
    <text evidence="9">The sequence shown here is derived from an EMBL/GenBank/DDBJ whole genome shotgun (WGS) entry which is preliminary data.</text>
</comment>
<evidence type="ECO:0000256" key="6">
    <source>
        <dbReference type="SAM" id="MobiDB-lite"/>
    </source>
</evidence>
<feature type="transmembrane region" description="Helical" evidence="7">
    <location>
        <begin position="12"/>
        <end position="38"/>
    </location>
</feature>
<dbReference type="PANTHER" id="PTHR38459:SF1">
    <property type="entry name" value="PROPHAGE BACTOPRENOL-LINKED GLUCOSE TRANSLOCASE HOMOLOG"/>
    <property type="match status" value="1"/>
</dbReference>
<evidence type="ECO:0000256" key="3">
    <source>
        <dbReference type="ARBA" id="ARBA00022692"/>
    </source>
</evidence>
<dbReference type="RefSeq" id="WP_181642246.1">
    <property type="nucleotide sequence ID" value="NZ_CCXJ01000603.1"/>
</dbReference>
<dbReference type="EMBL" id="JAUSQM010000001">
    <property type="protein sequence ID" value="MDP9822243.1"/>
    <property type="molecule type" value="Genomic_DNA"/>
</dbReference>
<feature type="transmembrane region" description="Helical" evidence="7">
    <location>
        <begin position="119"/>
        <end position="137"/>
    </location>
</feature>
<dbReference type="InterPro" id="IPR051401">
    <property type="entry name" value="GtrA_CellWall_Glycosyl"/>
</dbReference>
<evidence type="ECO:0000313" key="10">
    <source>
        <dbReference type="Proteomes" id="UP001240447"/>
    </source>
</evidence>
<keyword evidence="10" id="KW-1185">Reference proteome</keyword>
<evidence type="ECO:0000256" key="2">
    <source>
        <dbReference type="ARBA" id="ARBA00009399"/>
    </source>
</evidence>
<feature type="transmembrane region" description="Helical" evidence="7">
    <location>
        <begin position="84"/>
        <end position="107"/>
    </location>
</feature>
<keyword evidence="4 7" id="KW-1133">Transmembrane helix</keyword>
<feature type="region of interest" description="Disordered" evidence="6">
    <location>
        <begin position="161"/>
        <end position="192"/>
    </location>
</feature>
<evidence type="ECO:0000313" key="9">
    <source>
        <dbReference type="EMBL" id="MDP9822243.1"/>
    </source>
</evidence>
<proteinExistence type="inferred from homology"/>
<evidence type="ECO:0000256" key="7">
    <source>
        <dbReference type="SAM" id="Phobius"/>
    </source>
</evidence>
<evidence type="ECO:0000256" key="4">
    <source>
        <dbReference type="ARBA" id="ARBA00022989"/>
    </source>
</evidence>
<sequence length="192" mass="20944">MGTRWSRLLAEGGRFLVVGGVATVVALIIFNLLVHGLGSWYEPPLRGNAIAGYVLGHTVGMVISYTGNRVYAFRERETVHADGGVALFFVINVITMALPVACLWFTHEVLGLDSALTDNIAANLVGQPIGLVARFYLFRRLVFRRPVPLLHMNLPPDLVEEIEHPQGEPGPSAPLPARQVVQHTESSTPRSS</sequence>
<name>A0ABT9NPF3_9ACTN</name>
<dbReference type="Pfam" id="PF04138">
    <property type="entry name" value="GtrA_DPMS_TM"/>
    <property type="match status" value="1"/>
</dbReference>
<dbReference type="Proteomes" id="UP001240447">
    <property type="component" value="Unassembled WGS sequence"/>
</dbReference>
<protein>
    <submittedName>
        <fullName evidence="9">Flippase GtrA</fullName>
    </submittedName>
</protein>
<evidence type="ECO:0000256" key="1">
    <source>
        <dbReference type="ARBA" id="ARBA00004141"/>
    </source>
</evidence>
<comment type="subcellular location">
    <subcellularLocation>
        <location evidence="1">Membrane</location>
        <topology evidence="1">Multi-pass membrane protein</topology>
    </subcellularLocation>
</comment>
<keyword evidence="3 7" id="KW-0812">Transmembrane</keyword>